<evidence type="ECO:0000256" key="3">
    <source>
        <dbReference type="ARBA" id="ARBA00024378"/>
    </source>
</evidence>
<dbReference type="PANTHER" id="PTHR32295:SF41">
    <property type="entry name" value="PROTEIN IQ-DOMAIN 11"/>
    <property type="match status" value="1"/>
</dbReference>
<dbReference type="PANTHER" id="PTHR32295">
    <property type="entry name" value="IQ-DOMAIN 5-RELATED"/>
    <property type="match status" value="1"/>
</dbReference>
<proteinExistence type="inferred from homology"/>
<gene>
    <name evidence="6" type="ORF">K2173_011334</name>
</gene>
<comment type="similarity">
    <text evidence="2">Belongs to the IQD family.</text>
</comment>
<evidence type="ECO:0000256" key="2">
    <source>
        <dbReference type="ARBA" id="ARBA00024341"/>
    </source>
</evidence>
<comment type="subunit">
    <text evidence="3">Binds to multiple calmodulin (CaM) in the presence of Ca(2+) and CaM-like proteins.</text>
</comment>
<evidence type="ECO:0000259" key="5">
    <source>
        <dbReference type="Pfam" id="PF13178"/>
    </source>
</evidence>
<dbReference type="AlphaFoldDB" id="A0AAV8S9I3"/>
<dbReference type="PROSITE" id="PS50096">
    <property type="entry name" value="IQ"/>
    <property type="match status" value="2"/>
</dbReference>
<dbReference type="EMBL" id="JAIWQS010000012">
    <property type="protein sequence ID" value="KAJ8748779.1"/>
    <property type="molecule type" value="Genomic_DNA"/>
</dbReference>
<dbReference type="SMART" id="SM00015">
    <property type="entry name" value="IQ"/>
    <property type="match status" value="2"/>
</dbReference>
<accession>A0AAV8S9I3</accession>
<dbReference type="GO" id="GO:0005516">
    <property type="term" value="F:calmodulin binding"/>
    <property type="evidence" value="ECO:0007669"/>
    <property type="project" value="UniProtKB-KW"/>
</dbReference>
<organism evidence="6 7">
    <name type="scientific">Erythroxylum novogranatense</name>
    <dbReference type="NCBI Taxonomy" id="1862640"/>
    <lineage>
        <taxon>Eukaryota</taxon>
        <taxon>Viridiplantae</taxon>
        <taxon>Streptophyta</taxon>
        <taxon>Embryophyta</taxon>
        <taxon>Tracheophyta</taxon>
        <taxon>Spermatophyta</taxon>
        <taxon>Magnoliopsida</taxon>
        <taxon>eudicotyledons</taxon>
        <taxon>Gunneridae</taxon>
        <taxon>Pentapetalae</taxon>
        <taxon>rosids</taxon>
        <taxon>fabids</taxon>
        <taxon>Malpighiales</taxon>
        <taxon>Erythroxylaceae</taxon>
        <taxon>Erythroxylum</taxon>
    </lineage>
</organism>
<dbReference type="CDD" id="cd23767">
    <property type="entry name" value="IQCD"/>
    <property type="match status" value="1"/>
</dbReference>
<reference evidence="6 7" key="1">
    <citation type="submission" date="2021-09" db="EMBL/GenBank/DDBJ databases">
        <title>Genomic insights and catalytic innovation underlie evolution of tropane alkaloids biosynthesis.</title>
        <authorList>
            <person name="Wang Y.-J."/>
            <person name="Tian T."/>
            <person name="Huang J.-P."/>
            <person name="Huang S.-X."/>
        </authorList>
    </citation>
    <scope>NUCLEOTIDE SEQUENCE [LARGE SCALE GENOMIC DNA]</scope>
    <source>
        <strain evidence="6">KIB-2018</strain>
        <tissue evidence="6">Leaf</tissue>
    </source>
</reference>
<dbReference type="InterPro" id="IPR025064">
    <property type="entry name" value="DUF4005"/>
</dbReference>
<dbReference type="InterPro" id="IPR000048">
    <property type="entry name" value="IQ_motif_EF-hand-BS"/>
</dbReference>
<evidence type="ECO:0000256" key="4">
    <source>
        <dbReference type="SAM" id="MobiDB-lite"/>
    </source>
</evidence>
<dbReference type="Proteomes" id="UP001159364">
    <property type="component" value="Linkage Group LG12"/>
</dbReference>
<evidence type="ECO:0000256" key="1">
    <source>
        <dbReference type="ARBA" id="ARBA00022860"/>
    </source>
</evidence>
<feature type="region of interest" description="Disordered" evidence="4">
    <location>
        <begin position="387"/>
        <end position="413"/>
    </location>
</feature>
<keyword evidence="1" id="KW-0112">Calmodulin-binding</keyword>
<keyword evidence="7" id="KW-1185">Reference proteome</keyword>
<protein>
    <recommendedName>
        <fullName evidence="5">DUF4005 domain-containing protein</fullName>
    </recommendedName>
</protein>
<evidence type="ECO:0000313" key="6">
    <source>
        <dbReference type="EMBL" id="KAJ8748779.1"/>
    </source>
</evidence>
<name>A0AAV8S9I3_9ROSI</name>
<sequence length="470" mass="53134">MCFSVVGYSRLSNGVSMGMKSWFDLVKKLFVSDKQPKTEKVHTNRRTWLFFGRFKVKSKLAAIEPPPPPRQITELREAQEEQSKHALNVALATVAAVEAAVVAAQAAAEVVLRTGVPRSVCQYGYEIERSAIRKQPVSSSTSSSCTHLLQREIQIQEFSALKIQAAFRGYLARKASRALKGIVKLQAIIRGRNVRRQAVTTLKCLESLVNIQSRLGASRHQPLEGTWKFDENEESQNLNDDIIKMDMNSQKRWDRSILTKEEADALFLSKKEAVMKRERIREYSFSHQSSAETERNNGRWKRWLDQWVDTRVAESRELEYLDSILAPDSKHRVESRGKQLKLGLDSTMTAPRRSFHRKQSSVGEENCFSSSPLPTYMAVTESAKAKARSTSSPKLRTGGLDAYSDSYSPSKNRVSASEMLRSGKLNAYQQRSPSLKGIQGPVKSSRTLKDLSFISDKSFRTWDQHSEFGC</sequence>
<dbReference type="Gene3D" id="1.20.5.190">
    <property type="match status" value="1"/>
</dbReference>
<dbReference type="Pfam" id="PF00612">
    <property type="entry name" value="IQ"/>
    <property type="match status" value="2"/>
</dbReference>
<comment type="caution">
    <text evidence="6">The sequence shown here is derived from an EMBL/GenBank/DDBJ whole genome shotgun (WGS) entry which is preliminary data.</text>
</comment>
<evidence type="ECO:0000313" key="7">
    <source>
        <dbReference type="Proteomes" id="UP001159364"/>
    </source>
</evidence>
<feature type="domain" description="DUF4005" evidence="5">
    <location>
        <begin position="366"/>
        <end position="428"/>
    </location>
</feature>
<dbReference type="Pfam" id="PF13178">
    <property type="entry name" value="DUF4005"/>
    <property type="match status" value="1"/>
</dbReference>